<dbReference type="InterPro" id="IPR036869">
    <property type="entry name" value="J_dom_sf"/>
</dbReference>
<comment type="caution">
    <text evidence="6">The sequence shown here is derived from an EMBL/GenBank/DDBJ whole genome shotgun (WGS) entry which is preliminary data.</text>
</comment>
<gene>
    <name evidence="6" type="ORF">FCU45_08775</name>
</gene>
<dbReference type="CDD" id="cd06257">
    <property type="entry name" value="DnaJ"/>
    <property type="match status" value="1"/>
</dbReference>
<dbReference type="EMBL" id="SZPX01000006">
    <property type="protein sequence ID" value="TKI69044.1"/>
    <property type="molecule type" value="Genomic_DNA"/>
</dbReference>
<feature type="coiled-coil region" evidence="5">
    <location>
        <begin position="288"/>
        <end position="329"/>
    </location>
</feature>
<organism evidence="6 7">
    <name type="scientific">Sulfurimonas crateris</name>
    <dbReference type="NCBI Taxonomy" id="2574727"/>
    <lineage>
        <taxon>Bacteria</taxon>
        <taxon>Pseudomonadati</taxon>
        <taxon>Campylobacterota</taxon>
        <taxon>Epsilonproteobacteria</taxon>
        <taxon>Campylobacterales</taxon>
        <taxon>Sulfurimonadaceae</taxon>
        <taxon>Sulfurimonas</taxon>
    </lineage>
</organism>
<keyword evidence="3" id="KW-0547">Nucleotide-binding</keyword>
<keyword evidence="7" id="KW-1185">Reference proteome</keyword>
<evidence type="ECO:0000313" key="7">
    <source>
        <dbReference type="Proteomes" id="UP000309561"/>
    </source>
</evidence>
<dbReference type="GO" id="GO:0005524">
    <property type="term" value="F:ATP binding"/>
    <property type="evidence" value="ECO:0007669"/>
    <property type="project" value="UniProtKB-KW"/>
</dbReference>
<evidence type="ECO:0000256" key="5">
    <source>
        <dbReference type="SAM" id="Coils"/>
    </source>
</evidence>
<protein>
    <recommendedName>
        <fullName evidence="8">J domain-containing protein</fullName>
    </recommendedName>
</protein>
<dbReference type="SUPFAM" id="SSF46565">
    <property type="entry name" value="Chaperone J-domain"/>
    <property type="match status" value="1"/>
</dbReference>
<dbReference type="RefSeq" id="WP_137014380.1">
    <property type="nucleotide sequence ID" value="NZ_SZPX01000006.1"/>
</dbReference>
<keyword evidence="2" id="KW-0677">Repeat</keyword>
<dbReference type="AlphaFoldDB" id="A0A4U2Z5A8"/>
<dbReference type="PANTHER" id="PTHR48056">
    <property type="entry name" value="LRR RECEPTOR-LIKE SERINE/THREONINE-PROTEIN KINASE-RELATED"/>
    <property type="match status" value="1"/>
</dbReference>
<evidence type="ECO:0000256" key="4">
    <source>
        <dbReference type="ARBA" id="ARBA00022840"/>
    </source>
</evidence>
<feature type="coiled-coil region" evidence="5">
    <location>
        <begin position="228"/>
        <end position="255"/>
    </location>
</feature>
<evidence type="ECO:0000256" key="1">
    <source>
        <dbReference type="ARBA" id="ARBA00022614"/>
    </source>
</evidence>
<dbReference type="InterPro" id="IPR032675">
    <property type="entry name" value="LRR_dom_sf"/>
</dbReference>
<dbReference type="Pfam" id="PF13855">
    <property type="entry name" value="LRR_8"/>
    <property type="match status" value="1"/>
</dbReference>
<dbReference type="Gene3D" id="3.80.10.10">
    <property type="entry name" value="Ribonuclease Inhibitor"/>
    <property type="match status" value="1"/>
</dbReference>
<dbReference type="PANTHER" id="PTHR48056:SF81">
    <property type="entry name" value="RECEPTOR PROTEIN-TYROSINE KINASE CEPR1"/>
    <property type="match status" value="1"/>
</dbReference>
<keyword evidence="4" id="KW-0067">ATP-binding</keyword>
<dbReference type="PROSITE" id="PS51450">
    <property type="entry name" value="LRR"/>
    <property type="match status" value="1"/>
</dbReference>
<evidence type="ECO:0000256" key="2">
    <source>
        <dbReference type="ARBA" id="ARBA00022737"/>
    </source>
</evidence>
<sequence length="1027" mass="120713">MIITTNNNIQYIRHKILSPLHIINTPAIGITLEYFTFLNKIVNHYTECSDNTITKKKESIFPSRESNSLRQINSSFIRESYKEKSFLEKASFFLSTAKDAVKTVSIDTKVDDINEYNNPLIASVYKDKLFKRHPEYKQAKDEFDRLEDEKTQKIEQMNNLVIELNTFRQYILDEFNPIVLELLDLLDDELNPKIEYMKISEKLHQTIDYSSESTSSKETINSEKLLTWDALKNKIEFLKNNNEELNNILENEFLMHYKNGNLEYFHAIKSKLNSLIKENKIKLAKKPIIQKDIELENLKKELKSLESKLQELVEQKTEYLNDIEEFNREYNLHLGELVKEILKLKKEILYKKTIKKQKQKVKYQEDIQTFQESKETIDELKSTIAELEDALETIDEDDENYEELTKAYNELKEELKKLEDELELQKEELELAKEFIEDETLEQEYEEVKSHYEEFESEYEHIKESIENSLTLNEEEKKELKSLYKQAARLCHPDIVPDELKEKAHELMQKLNDAYSKKNISKVKEILHSLQNGTSFEVSSETIEDKELLKAKIKEYLKNIEAIKYEIEEIKEDETYQTIAELDDWDEYFEELRGGLEAEKERLEEEAREVLEEKEKIEDNVLIQWAIQNNIDEILEHKNQLENIKRLRLNDKNLTHIPKEITSLSNLAELKLWKNNLVELPEEISSMSSLEVLTLSNNNLIKLPKNITQLKLKKLQLRDNKSLILTNEQIQWIKKLKENGCDFEMDKDLLSRKDIETTQEKKISKKTGVTIVKKKNQKEQEKSATITKENSPYAKHIHSIENIKFERIRKYCENLSKANEADEMQKQLGKTGKMYKALIYSSLEVFIEYLNGETITLCDWGCSQGIASMLVLDYIKEKQLDIKVSDVILIDDDTKSLSRAMAQVEALAQESIKFTPIKSDDNNISDTIKSNKNNTILHLFANDNMPIDFLEIDFDIFDKDFVLCVSNENREFVDEVYENFKIFMNVQDLSILNGNIGMFDKYERVFTVSETIYNTPTIDIDSDAIPF</sequence>
<dbReference type="SMART" id="SM00369">
    <property type="entry name" value="LRR_TYP"/>
    <property type="match status" value="3"/>
</dbReference>
<dbReference type="Proteomes" id="UP000309561">
    <property type="component" value="Unassembled WGS sequence"/>
</dbReference>
<dbReference type="InterPro" id="IPR001623">
    <property type="entry name" value="DnaJ_domain"/>
</dbReference>
<dbReference type="InterPro" id="IPR003591">
    <property type="entry name" value="Leu-rich_rpt_typical-subtyp"/>
</dbReference>
<feature type="coiled-coil region" evidence="5">
    <location>
        <begin position="136"/>
        <end position="163"/>
    </location>
</feature>
<dbReference type="InterPro" id="IPR001611">
    <property type="entry name" value="Leu-rich_rpt"/>
</dbReference>
<accession>A0A4U2Z5A8</accession>
<dbReference type="SUPFAM" id="SSF52058">
    <property type="entry name" value="L domain-like"/>
    <property type="match status" value="1"/>
</dbReference>
<evidence type="ECO:0008006" key="8">
    <source>
        <dbReference type="Google" id="ProtNLM"/>
    </source>
</evidence>
<evidence type="ECO:0000256" key="3">
    <source>
        <dbReference type="ARBA" id="ARBA00022741"/>
    </source>
</evidence>
<evidence type="ECO:0000313" key="6">
    <source>
        <dbReference type="EMBL" id="TKI69044.1"/>
    </source>
</evidence>
<reference evidence="6 7" key="1">
    <citation type="submission" date="2019-04" db="EMBL/GenBank/DDBJ databases">
        <title>Sulfurimonas crateris sp. nov. a facultative anaerobic sulfur-oxidizing chemolithautotrophic bacterium isolated from a terrestrial mud vulcano.</title>
        <authorList>
            <person name="Ratnikova N.M."/>
            <person name="Slobodkin A.I."/>
            <person name="Merkel A.Y."/>
            <person name="Novikov A."/>
            <person name="Bonch-Osmolovskaya E.A."/>
            <person name="Slobodkina G.B."/>
        </authorList>
    </citation>
    <scope>NUCLEOTIDE SEQUENCE [LARGE SCALE GENOMIC DNA]</scope>
    <source>
        <strain evidence="6 7">SN118</strain>
    </source>
</reference>
<feature type="coiled-coil region" evidence="5">
    <location>
        <begin position="546"/>
        <end position="647"/>
    </location>
</feature>
<dbReference type="Gene3D" id="1.10.287.110">
    <property type="entry name" value="DnaJ domain"/>
    <property type="match status" value="1"/>
</dbReference>
<keyword evidence="5" id="KW-0175">Coiled coil</keyword>
<keyword evidence="1" id="KW-0433">Leucine-rich repeat</keyword>
<dbReference type="InterPro" id="IPR050647">
    <property type="entry name" value="Plant_LRR-RLKs"/>
</dbReference>
<proteinExistence type="predicted"/>
<dbReference type="OrthoDB" id="5390485at2"/>
<feature type="coiled-coil region" evidence="5">
    <location>
        <begin position="370"/>
        <end position="486"/>
    </location>
</feature>
<name>A0A4U2Z5A8_9BACT</name>